<dbReference type="RefSeq" id="WP_135483440.1">
    <property type="nucleotide sequence ID" value="NZ_SRMF01000004.1"/>
</dbReference>
<feature type="binding site" evidence="12">
    <location>
        <position position="154"/>
    </location>
    <ligand>
        <name>GTP</name>
        <dbReference type="ChEBI" id="CHEBI:37565"/>
    </ligand>
</feature>
<dbReference type="CDD" id="cd21117">
    <property type="entry name" value="Twitch_MoaA"/>
    <property type="match status" value="1"/>
</dbReference>
<dbReference type="EC" id="4.1.99.22" evidence="1 12"/>
<dbReference type="InterPro" id="IPR050105">
    <property type="entry name" value="MoCo_biosynth_MoaA/MoaC"/>
</dbReference>
<evidence type="ECO:0000259" key="13">
    <source>
        <dbReference type="PROSITE" id="PS51918"/>
    </source>
</evidence>
<evidence type="ECO:0000256" key="7">
    <source>
        <dbReference type="ARBA" id="ARBA00023014"/>
    </source>
</evidence>
<feature type="binding site" evidence="12">
    <location>
        <position position="67"/>
    </location>
    <ligand>
        <name>S-adenosyl-L-methionine</name>
        <dbReference type="ChEBI" id="CHEBI:59789"/>
    </ligand>
</feature>
<evidence type="ECO:0000256" key="10">
    <source>
        <dbReference type="ARBA" id="ARBA00023239"/>
    </source>
</evidence>
<keyword evidence="7 12" id="KW-0411">Iron-sulfur</keyword>
<comment type="similarity">
    <text evidence="12">Belongs to the radical SAM superfamily. MoaA family.</text>
</comment>
<dbReference type="InterPro" id="IPR000385">
    <property type="entry name" value="MoaA_NifB_PqqE_Fe-S-bd_CS"/>
</dbReference>
<dbReference type="SFLD" id="SFLDG01067">
    <property type="entry name" value="SPASM/twitch_domain_containing"/>
    <property type="match status" value="1"/>
</dbReference>
<feature type="binding site" evidence="12">
    <location>
        <position position="63"/>
    </location>
    <ligand>
        <name>GTP</name>
        <dbReference type="ChEBI" id="CHEBI:37565"/>
    </ligand>
</feature>
<evidence type="ECO:0000256" key="2">
    <source>
        <dbReference type="ARBA" id="ARBA00022485"/>
    </source>
</evidence>
<dbReference type="GO" id="GO:0005525">
    <property type="term" value="F:GTP binding"/>
    <property type="evidence" value="ECO:0007669"/>
    <property type="project" value="UniProtKB-UniRule"/>
</dbReference>
<dbReference type="GO" id="GO:0006777">
    <property type="term" value="P:Mo-molybdopterin cofactor biosynthetic process"/>
    <property type="evidence" value="ECO:0007669"/>
    <property type="project" value="UniProtKB-UniRule"/>
</dbReference>
<feature type="binding site" evidence="12">
    <location>
        <begin position="255"/>
        <end position="257"/>
    </location>
    <ligand>
        <name>GTP</name>
        <dbReference type="ChEBI" id="CHEBI:37565"/>
    </ligand>
</feature>
<evidence type="ECO:0000256" key="12">
    <source>
        <dbReference type="HAMAP-Rule" id="MF_01225"/>
    </source>
</evidence>
<dbReference type="PANTHER" id="PTHR22960">
    <property type="entry name" value="MOLYBDOPTERIN COFACTOR SYNTHESIS PROTEIN A"/>
    <property type="match status" value="1"/>
</dbReference>
<dbReference type="PROSITE" id="PS01305">
    <property type="entry name" value="MOAA_NIFB_PQQE"/>
    <property type="match status" value="1"/>
</dbReference>
<evidence type="ECO:0000256" key="8">
    <source>
        <dbReference type="ARBA" id="ARBA00023134"/>
    </source>
</evidence>
<feature type="binding site" evidence="12">
    <location>
        <position position="253"/>
    </location>
    <ligand>
        <name>[4Fe-4S] cluster</name>
        <dbReference type="ChEBI" id="CHEBI:49883"/>
        <label>2</label>
        <note>4Fe-4S-substrate</note>
    </ligand>
</feature>
<dbReference type="GO" id="GO:0061798">
    <property type="term" value="F:GTP 3',8'-cyclase activity"/>
    <property type="evidence" value="ECO:0007669"/>
    <property type="project" value="UniProtKB-UniRule"/>
</dbReference>
<dbReference type="PROSITE" id="PS51918">
    <property type="entry name" value="RADICAL_SAM"/>
    <property type="match status" value="1"/>
</dbReference>
<dbReference type="Proteomes" id="UP000297475">
    <property type="component" value="Unassembled WGS sequence"/>
</dbReference>
<reference evidence="14 15" key="1">
    <citation type="submission" date="2019-04" db="EMBL/GenBank/DDBJ databases">
        <title>Natronospirillum operosus gen. nov., sp. nov., a haloalkaliphilic satellite isolated from decaying biomass of laboratory culture of cyanobacterium Geitlerinema sp. and proposal of Natronospirillaceae fam. nov. and Saccharospirillaceae fam. nov.</title>
        <authorList>
            <person name="Kevbrin V."/>
            <person name="Boltyanskaya Y."/>
            <person name="Koziaeva V."/>
            <person name="Grouzdev D.S."/>
            <person name="Park M."/>
            <person name="Cho J."/>
        </authorList>
    </citation>
    <scope>NUCLEOTIDE SEQUENCE [LARGE SCALE GENOMIC DNA]</scope>
    <source>
        <strain evidence="14 15">G-116</strain>
    </source>
</reference>
<dbReference type="SFLD" id="SFLDG01383">
    <property type="entry name" value="cyclic_pyranopterin_phosphate"/>
    <property type="match status" value="1"/>
</dbReference>
<feature type="binding site" evidence="12">
    <location>
        <position position="250"/>
    </location>
    <ligand>
        <name>[4Fe-4S] cluster</name>
        <dbReference type="ChEBI" id="CHEBI:49883"/>
        <label>2</label>
        <note>4Fe-4S-substrate</note>
    </ligand>
</feature>
<dbReference type="NCBIfam" id="TIGR02666">
    <property type="entry name" value="moaA"/>
    <property type="match status" value="1"/>
</dbReference>
<feature type="binding site" evidence="12">
    <location>
        <position position="25"/>
    </location>
    <ligand>
        <name>[4Fe-4S] cluster</name>
        <dbReference type="ChEBI" id="CHEBI:49883"/>
        <label>1</label>
        <note>4Fe-4S-S-AdoMet</note>
    </ligand>
</feature>
<dbReference type="SUPFAM" id="SSF102114">
    <property type="entry name" value="Radical SAM enzymes"/>
    <property type="match status" value="1"/>
</dbReference>
<dbReference type="EMBL" id="SRMF01000004">
    <property type="protein sequence ID" value="TGG92768.1"/>
    <property type="molecule type" value="Genomic_DNA"/>
</dbReference>
<dbReference type="UniPathway" id="UPA00344"/>
<dbReference type="SFLD" id="SFLDS00029">
    <property type="entry name" value="Radical_SAM"/>
    <property type="match status" value="1"/>
</dbReference>
<comment type="caution">
    <text evidence="14">The sequence shown here is derived from an EMBL/GenBank/DDBJ whole genome shotgun (WGS) entry which is preliminary data.</text>
</comment>
<keyword evidence="8 12" id="KW-0342">GTP-binding</keyword>
<proteinExistence type="inferred from homology"/>
<dbReference type="CDD" id="cd01335">
    <property type="entry name" value="Radical_SAM"/>
    <property type="match status" value="1"/>
</dbReference>
<dbReference type="InterPro" id="IPR010505">
    <property type="entry name" value="MoaA_twitch"/>
</dbReference>
<dbReference type="GO" id="GO:0051539">
    <property type="term" value="F:4 iron, 4 sulfur cluster binding"/>
    <property type="evidence" value="ECO:0007669"/>
    <property type="project" value="UniProtKB-UniRule"/>
</dbReference>
<dbReference type="InterPro" id="IPR013785">
    <property type="entry name" value="Aldolase_TIM"/>
</dbReference>
<comment type="subunit">
    <text evidence="12">Monomer and homodimer.</text>
</comment>
<dbReference type="SFLD" id="SFLDG01386">
    <property type="entry name" value="main_SPASM_domain-containing"/>
    <property type="match status" value="1"/>
</dbReference>
<comment type="pathway">
    <text evidence="12">Cofactor biosynthesis; molybdopterin biosynthesis.</text>
</comment>
<evidence type="ECO:0000256" key="9">
    <source>
        <dbReference type="ARBA" id="ARBA00023150"/>
    </source>
</evidence>
<feature type="binding site" evidence="12">
    <location>
        <position position="267"/>
    </location>
    <ligand>
        <name>[4Fe-4S] cluster</name>
        <dbReference type="ChEBI" id="CHEBI:49883"/>
        <label>2</label>
        <note>4Fe-4S-substrate</note>
    </ligand>
</feature>
<keyword evidence="10 12" id="KW-0456">Lyase</keyword>
<feature type="domain" description="Radical SAM core" evidence="13">
    <location>
        <begin position="5"/>
        <end position="227"/>
    </location>
</feature>
<dbReference type="HAMAP" id="MF_01225_B">
    <property type="entry name" value="MoaA_B"/>
    <property type="match status" value="1"/>
</dbReference>
<protein>
    <recommendedName>
        <fullName evidence="1 12">GTP 3',8-cyclase</fullName>
        <ecNumber evidence="1 12">4.1.99.22</ecNumber>
    </recommendedName>
    <alternativeName>
        <fullName evidence="12">Molybdenum cofactor biosynthesis protein A</fullName>
    </alternativeName>
</protein>
<evidence type="ECO:0000313" key="14">
    <source>
        <dbReference type="EMBL" id="TGG92768.1"/>
    </source>
</evidence>
<comment type="function">
    <text evidence="12">Catalyzes the cyclization of GTP to (8S)-3',8-cyclo-7,8-dihydroguanosine 5'-triphosphate.</text>
</comment>
<sequence>MFADSFGRRFYYLRLSVTEICNFRCTYCLPDGYDGPPASAFLRRDELRRLMAVFAHYGTRKIRLTGGEPTIRRDLSELIGDARQTPGIERVAVTTNGYRLPTHVASWHAAGLDQINLSIDSLDPDQFQAITGHDRLREALEGLDMALTAGLTVKVNAVYMRGVNDRLGHFLHWLRDKPVTMRFIEVMETGADPGFYERHHVPLSNVRQQLLLEGWQPLVRRQDAGPAQEFWHPDYAGRIGLIMPYSPDFCTTCNRLRVSAQGKLHLCLFGDHGYDLRPWLQHDDQREDLAAVIQAALGDKKATHGLHERDTGITRHLAMLGG</sequence>
<keyword evidence="15" id="KW-1185">Reference proteome</keyword>
<keyword evidence="2 12" id="KW-0004">4Fe-4S</keyword>
<dbReference type="AlphaFoldDB" id="A0A4Z0WEP4"/>
<dbReference type="OrthoDB" id="9763993at2"/>
<evidence type="ECO:0000256" key="4">
    <source>
        <dbReference type="ARBA" id="ARBA00022723"/>
    </source>
</evidence>
<feature type="binding site" evidence="12">
    <location>
        <position position="187"/>
    </location>
    <ligand>
        <name>S-adenosyl-L-methionine</name>
        <dbReference type="ChEBI" id="CHEBI:59789"/>
    </ligand>
</feature>
<dbReference type="Gene3D" id="3.20.20.70">
    <property type="entry name" value="Aldolase class I"/>
    <property type="match status" value="1"/>
</dbReference>
<feature type="binding site" evidence="12">
    <location>
        <position position="14"/>
    </location>
    <ligand>
        <name>GTP</name>
        <dbReference type="ChEBI" id="CHEBI:37565"/>
    </ligand>
</feature>
<evidence type="ECO:0000256" key="5">
    <source>
        <dbReference type="ARBA" id="ARBA00022741"/>
    </source>
</evidence>
<keyword evidence="9 12" id="KW-0501">Molybdenum cofactor biosynthesis</keyword>
<gene>
    <name evidence="12 14" type="primary">moaA</name>
    <name evidence="14" type="ORF">E4656_11585</name>
</gene>
<dbReference type="InterPro" id="IPR040064">
    <property type="entry name" value="MoaA-like"/>
</dbReference>
<organism evidence="14 15">
    <name type="scientific">Natronospirillum operosum</name>
    <dbReference type="NCBI Taxonomy" id="2759953"/>
    <lineage>
        <taxon>Bacteria</taxon>
        <taxon>Pseudomonadati</taxon>
        <taxon>Pseudomonadota</taxon>
        <taxon>Gammaproteobacteria</taxon>
        <taxon>Oceanospirillales</taxon>
        <taxon>Natronospirillaceae</taxon>
        <taxon>Natronospirillum</taxon>
    </lineage>
</organism>
<keyword evidence="6 12" id="KW-0408">Iron</keyword>
<keyword evidence="3 12" id="KW-0949">S-adenosyl-L-methionine</keyword>
<dbReference type="InterPro" id="IPR013483">
    <property type="entry name" value="MoaA"/>
</dbReference>
<dbReference type="InterPro" id="IPR006638">
    <property type="entry name" value="Elp3/MiaA/NifB-like_rSAM"/>
</dbReference>
<dbReference type="GO" id="GO:0046872">
    <property type="term" value="F:metal ion binding"/>
    <property type="evidence" value="ECO:0007669"/>
    <property type="project" value="UniProtKB-KW"/>
</dbReference>
<dbReference type="InterPro" id="IPR007197">
    <property type="entry name" value="rSAM"/>
</dbReference>
<comment type="catalytic activity">
    <reaction evidence="11 12">
        <text>GTP + AH2 + S-adenosyl-L-methionine = (8S)-3',8-cyclo-7,8-dihydroguanosine 5'-triphosphate + 5'-deoxyadenosine + L-methionine + A + H(+)</text>
        <dbReference type="Rhea" id="RHEA:49576"/>
        <dbReference type="ChEBI" id="CHEBI:13193"/>
        <dbReference type="ChEBI" id="CHEBI:15378"/>
        <dbReference type="ChEBI" id="CHEBI:17319"/>
        <dbReference type="ChEBI" id="CHEBI:17499"/>
        <dbReference type="ChEBI" id="CHEBI:37565"/>
        <dbReference type="ChEBI" id="CHEBI:57844"/>
        <dbReference type="ChEBI" id="CHEBI:59789"/>
        <dbReference type="ChEBI" id="CHEBI:131766"/>
        <dbReference type="EC" id="4.1.99.22"/>
    </reaction>
</comment>
<keyword evidence="5 12" id="KW-0547">Nucleotide-binding</keyword>
<dbReference type="GO" id="GO:0061799">
    <property type="term" value="F:cyclic pyranopterin monophosphate synthase activity"/>
    <property type="evidence" value="ECO:0007669"/>
    <property type="project" value="TreeGrafter"/>
</dbReference>
<dbReference type="Pfam" id="PF06463">
    <property type="entry name" value="Mob_synth_C"/>
    <property type="match status" value="1"/>
</dbReference>
<evidence type="ECO:0000256" key="3">
    <source>
        <dbReference type="ARBA" id="ARBA00022691"/>
    </source>
</evidence>
<evidence type="ECO:0000256" key="11">
    <source>
        <dbReference type="ARBA" id="ARBA00048697"/>
    </source>
</evidence>
<dbReference type="Pfam" id="PF04055">
    <property type="entry name" value="Radical_SAM"/>
    <property type="match status" value="1"/>
</dbReference>
<feature type="binding site" evidence="12">
    <location>
        <position position="94"/>
    </location>
    <ligand>
        <name>GTP</name>
        <dbReference type="ChEBI" id="CHEBI:37565"/>
    </ligand>
</feature>
<comment type="cofactor">
    <cofactor evidence="12">
        <name>[4Fe-4S] cluster</name>
        <dbReference type="ChEBI" id="CHEBI:49883"/>
    </cofactor>
    <text evidence="12">Binds 2 [4Fe-4S] clusters. Binds 1 [4Fe-4S] cluster coordinated with 3 cysteines and an exchangeable S-adenosyl-L-methionine and 1 [4Fe-4S] cluster coordinated with 3 cysteines and the GTP-derived substrate.</text>
</comment>
<feature type="binding site" evidence="12">
    <location>
        <position position="28"/>
    </location>
    <ligand>
        <name>[4Fe-4S] cluster</name>
        <dbReference type="ChEBI" id="CHEBI:49883"/>
        <label>1</label>
        <note>4Fe-4S-S-AdoMet</note>
    </ligand>
</feature>
<feature type="binding site" evidence="12">
    <location>
        <position position="27"/>
    </location>
    <ligand>
        <name>S-adenosyl-L-methionine</name>
        <dbReference type="ChEBI" id="CHEBI:59789"/>
    </ligand>
</feature>
<name>A0A4Z0WEP4_9GAMM</name>
<dbReference type="GO" id="GO:1904047">
    <property type="term" value="F:S-adenosyl-L-methionine binding"/>
    <property type="evidence" value="ECO:0007669"/>
    <property type="project" value="UniProtKB-UniRule"/>
</dbReference>
<evidence type="ECO:0000313" key="15">
    <source>
        <dbReference type="Proteomes" id="UP000297475"/>
    </source>
</evidence>
<feature type="binding site" evidence="12">
    <location>
        <position position="118"/>
    </location>
    <ligand>
        <name>S-adenosyl-L-methionine</name>
        <dbReference type="ChEBI" id="CHEBI:59789"/>
    </ligand>
</feature>
<feature type="binding site" evidence="12">
    <location>
        <position position="21"/>
    </location>
    <ligand>
        <name>[4Fe-4S] cluster</name>
        <dbReference type="ChEBI" id="CHEBI:49883"/>
        <label>1</label>
        <note>4Fe-4S-S-AdoMet</note>
    </ligand>
</feature>
<evidence type="ECO:0000256" key="1">
    <source>
        <dbReference type="ARBA" id="ARBA00012167"/>
    </source>
</evidence>
<dbReference type="SMART" id="SM00729">
    <property type="entry name" value="Elp3"/>
    <property type="match status" value="1"/>
</dbReference>
<dbReference type="InterPro" id="IPR058240">
    <property type="entry name" value="rSAM_sf"/>
</dbReference>
<dbReference type="PANTHER" id="PTHR22960:SF28">
    <property type="entry name" value="GTP 3',8-CYCLASE"/>
    <property type="match status" value="1"/>
</dbReference>
<accession>A0A4Z0WEP4</accession>
<keyword evidence="4 12" id="KW-0479">Metal-binding</keyword>
<evidence type="ECO:0000256" key="6">
    <source>
        <dbReference type="ARBA" id="ARBA00023004"/>
    </source>
</evidence>